<name>A0A811L597_9BILA</name>
<keyword evidence="3" id="KW-0687">Ribonucleoprotein</keyword>
<evidence type="ECO:0000313" key="4">
    <source>
        <dbReference type="EMBL" id="CAD5224356.1"/>
    </source>
</evidence>
<evidence type="ECO:0000256" key="1">
    <source>
        <dbReference type="ARBA" id="ARBA00006194"/>
    </source>
</evidence>
<protein>
    <recommendedName>
        <fullName evidence="6">Ribosomal protein S11</fullName>
    </recommendedName>
</protein>
<dbReference type="GO" id="GO:0006412">
    <property type="term" value="P:translation"/>
    <property type="evidence" value="ECO:0007669"/>
    <property type="project" value="InterPro"/>
</dbReference>
<sequence>MIGLTSRLSAVPKLLTSLTQSSCVAVRMKSVDHRAGVPKTDTQMDGTVGTESYIPVNVKGYERRLPTSETLRQKFFGVPFMELPMVFIKSTRNNTLISVFDHKLKSITYTSCRLEGFKNARKKTTIAGQTTGVAAGQRLLRRGINAVRVLVKGIGPGRMASVKGIASTGVNVVSITDRTLLPEVGPRPRKIRRI</sequence>
<accession>A0A811L597</accession>
<dbReference type="EMBL" id="CAJFDH010000005">
    <property type="protein sequence ID" value="CAD5224356.1"/>
    <property type="molecule type" value="Genomic_DNA"/>
</dbReference>
<keyword evidence="2" id="KW-0689">Ribosomal protein</keyword>
<dbReference type="SUPFAM" id="SSF53137">
    <property type="entry name" value="Translational machinery components"/>
    <property type="match status" value="1"/>
</dbReference>
<reference evidence="4" key="1">
    <citation type="submission" date="2020-09" db="EMBL/GenBank/DDBJ databases">
        <authorList>
            <person name="Kikuchi T."/>
        </authorList>
    </citation>
    <scope>NUCLEOTIDE SEQUENCE</scope>
    <source>
        <strain evidence="4">SH1</strain>
    </source>
</reference>
<dbReference type="PANTHER" id="PTHR11759">
    <property type="entry name" value="40S RIBOSOMAL PROTEIN S14/30S RIBOSOMAL PROTEIN S11"/>
    <property type="match status" value="1"/>
</dbReference>
<evidence type="ECO:0000256" key="3">
    <source>
        <dbReference type="ARBA" id="ARBA00023274"/>
    </source>
</evidence>
<dbReference type="InterPro" id="IPR001971">
    <property type="entry name" value="Ribosomal_uS11"/>
</dbReference>
<evidence type="ECO:0000256" key="2">
    <source>
        <dbReference type="ARBA" id="ARBA00022980"/>
    </source>
</evidence>
<dbReference type="Proteomes" id="UP000614601">
    <property type="component" value="Unassembled WGS sequence"/>
</dbReference>
<proteinExistence type="inferred from homology"/>
<dbReference type="GO" id="GO:0003735">
    <property type="term" value="F:structural constituent of ribosome"/>
    <property type="evidence" value="ECO:0007669"/>
    <property type="project" value="InterPro"/>
</dbReference>
<dbReference type="GO" id="GO:0005840">
    <property type="term" value="C:ribosome"/>
    <property type="evidence" value="ECO:0007669"/>
    <property type="project" value="UniProtKB-KW"/>
</dbReference>
<comment type="caution">
    <text evidence="4">The sequence shown here is derived from an EMBL/GenBank/DDBJ whole genome shotgun (WGS) entry which is preliminary data.</text>
</comment>
<keyword evidence="5" id="KW-1185">Reference proteome</keyword>
<gene>
    <name evidence="4" type="ORF">BOKJ2_LOCUS11038</name>
</gene>
<organism evidence="4 5">
    <name type="scientific">Bursaphelenchus okinawaensis</name>
    <dbReference type="NCBI Taxonomy" id="465554"/>
    <lineage>
        <taxon>Eukaryota</taxon>
        <taxon>Metazoa</taxon>
        <taxon>Ecdysozoa</taxon>
        <taxon>Nematoda</taxon>
        <taxon>Chromadorea</taxon>
        <taxon>Rhabditida</taxon>
        <taxon>Tylenchina</taxon>
        <taxon>Tylenchomorpha</taxon>
        <taxon>Aphelenchoidea</taxon>
        <taxon>Aphelenchoididae</taxon>
        <taxon>Bursaphelenchus</taxon>
    </lineage>
</organism>
<evidence type="ECO:0008006" key="6">
    <source>
        <dbReference type="Google" id="ProtNLM"/>
    </source>
</evidence>
<comment type="similarity">
    <text evidence="1">Belongs to the universal ribosomal protein uS11 family.</text>
</comment>
<dbReference type="AlphaFoldDB" id="A0A811L597"/>
<dbReference type="Gene3D" id="3.30.420.80">
    <property type="entry name" value="Ribosomal protein S11"/>
    <property type="match status" value="1"/>
</dbReference>
<dbReference type="OrthoDB" id="1654884at2759"/>
<dbReference type="GO" id="GO:1990904">
    <property type="term" value="C:ribonucleoprotein complex"/>
    <property type="evidence" value="ECO:0007669"/>
    <property type="project" value="UniProtKB-KW"/>
</dbReference>
<dbReference type="HAMAP" id="MF_01310">
    <property type="entry name" value="Ribosomal_uS11"/>
    <property type="match status" value="1"/>
</dbReference>
<dbReference type="Proteomes" id="UP000783686">
    <property type="component" value="Unassembled WGS sequence"/>
</dbReference>
<evidence type="ECO:0000313" key="5">
    <source>
        <dbReference type="Proteomes" id="UP000614601"/>
    </source>
</evidence>
<dbReference type="InterPro" id="IPR036967">
    <property type="entry name" value="Ribosomal_uS11_sf"/>
</dbReference>
<dbReference type="EMBL" id="CAJFCW020000005">
    <property type="protein sequence ID" value="CAG9119821.1"/>
    <property type="molecule type" value="Genomic_DNA"/>
</dbReference>
<dbReference type="Pfam" id="PF00411">
    <property type="entry name" value="Ribosomal_S11"/>
    <property type="match status" value="1"/>
</dbReference>